<dbReference type="Proteomes" id="UP000274046">
    <property type="component" value="Unassembled WGS sequence"/>
</dbReference>
<dbReference type="RefSeq" id="WP_123205999.1">
    <property type="nucleotide sequence ID" value="NZ_RBEE01000023.1"/>
</dbReference>
<keyword evidence="1" id="KW-0238">DNA-binding</keyword>
<reference evidence="2 3" key="1">
    <citation type="submission" date="2018-10" db="EMBL/GenBank/DDBJ databases">
        <title>Genome sequencing of Pedobacter jejuensis TNB23.</title>
        <authorList>
            <person name="Cho Y.-J."/>
            <person name="Cho A."/>
            <person name="Kim O.-S."/>
        </authorList>
    </citation>
    <scope>NUCLEOTIDE SEQUENCE [LARGE SCALE GENOMIC DNA]</scope>
    <source>
        <strain evidence="2 3">TNB23</strain>
    </source>
</reference>
<gene>
    <name evidence="2" type="ORF">D7004_11460</name>
</gene>
<name>A0A3N0BSU6_9SPHI</name>
<organism evidence="2 3">
    <name type="scientific">Pedobacter jejuensis</name>
    <dbReference type="NCBI Taxonomy" id="1268550"/>
    <lineage>
        <taxon>Bacteria</taxon>
        <taxon>Pseudomonadati</taxon>
        <taxon>Bacteroidota</taxon>
        <taxon>Sphingobacteriia</taxon>
        <taxon>Sphingobacteriales</taxon>
        <taxon>Sphingobacteriaceae</taxon>
        <taxon>Pedobacter</taxon>
    </lineage>
</organism>
<dbReference type="OrthoDB" id="511992at2"/>
<dbReference type="EMBL" id="RBEE01000023">
    <property type="protein sequence ID" value="RNL52194.1"/>
    <property type="molecule type" value="Genomic_DNA"/>
</dbReference>
<keyword evidence="3" id="KW-1185">Reference proteome</keyword>
<dbReference type="InterPro" id="IPR037923">
    <property type="entry name" value="HTH-like"/>
</dbReference>
<protein>
    <recommendedName>
        <fullName evidence="4">AraC-type arabinose-binding/dimerisation domain-containing protein</fullName>
    </recommendedName>
</protein>
<evidence type="ECO:0000313" key="3">
    <source>
        <dbReference type="Proteomes" id="UP000274046"/>
    </source>
</evidence>
<evidence type="ECO:0000313" key="2">
    <source>
        <dbReference type="EMBL" id="RNL52194.1"/>
    </source>
</evidence>
<dbReference type="GO" id="GO:0003677">
    <property type="term" value="F:DNA binding"/>
    <property type="evidence" value="ECO:0007669"/>
    <property type="project" value="UniProtKB-KW"/>
</dbReference>
<dbReference type="AlphaFoldDB" id="A0A3N0BSU6"/>
<proteinExistence type="predicted"/>
<comment type="caution">
    <text evidence="2">The sequence shown here is derived from an EMBL/GenBank/DDBJ whole genome shotgun (WGS) entry which is preliminary data.</text>
</comment>
<accession>A0A3N0BSU6</accession>
<dbReference type="SUPFAM" id="SSF51215">
    <property type="entry name" value="Regulatory protein AraC"/>
    <property type="match status" value="1"/>
</dbReference>
<evidence type="ECO:0008006" key="4">
    <source>
        <dbReference type="Google" id="ProtNLM"/>
    </source>
</evidence>
<sequence>MEKLTSGNFFGHTDQTIKLDGLIITNTEYTHEFVDWHYHDNAYFTFLIAGKVSEINKNDHHKYVPGSLLFHNCQEPHYNVKPRGYTRGMHLELSPKWLLEFAGKNMDEGRLEVN</sequence>
<evidence type="ECO:0000256" key="1">
    <source>
        <dbReference type="ARBA" id="ARBA00023125"/>
    </source>
</evidence>